<keyword evidence="2" id="KW-1133">Transmembrane helix</keyword>
<dbReference type="Proteomes" id="UP000033946">
    <property type="component" value="Unassembled WGS sequence"/>
</dbReference>
<dbReference type="AlphaFoldDB" id="A0A0G1QVH2"/>
<gene>
    <name evidence="4" type="ORF">UX69_C0009G0004</name>
</gene>
<comment type="caution">
    <text evidence="4">The sequence shown here is derived from an EMBL/GenBank/DDBJ whole genome shotgun (WGS) entry which is preliminary data.</text>
</comment>
<organism evidence="4 5">
    <name type="scientific">candidate division WWE3 bacterium GW2011_GWA2_46_9</name>
    <dbReference type="NCBI Taxonomy" id="1619111"/>
    <lineage>
        <taxon>Bacteria</taxon>
        <taxon>Katanobacteria</taxon>
    </lineage>
</organism>
<evidence type="ECO:0000256" key="1">
    <source>
        <dbReference type="ARBA" id="ARBA00022729"/>
    </source>
</evidence>
<dbReference type="PANTHER" id="PTHR35788:SF1">
    <property type="entry name" value="EXPORTED PROTEIN"/>
    <property type="match status" value="1"/>
</dbReference>
<protein>
    <recommendedName>
        <fullName evidence="3">G5 domain-containing protein</fullName>
    </recommendedName>
</protein>
<dbReference type="EMBL" id="LCNE01000009">
    <property type="protein sequence ID" value="KKU48874.1"/>
    <property type="molecule type" value="Genomic_DNA"/>
</dbReference>
<evidence type="ECO:0000313" key="5">
    <source>
        <dbReference type="Proteomes" id="UP000033946"/>
    </source>
</evidence>
<dbReference type="SMART" id="SM01208">
    <property type="entry name" value="G5"/>
    <property type="match status" value="1"/>
</dbReference>
<accession>A0A0G1QVH2</accession>
<feature type="domain" description="G5" evidence="3">
    <location>
        <begin position="511"/>
        <end position="587"/>
    </location>
</feature>
<reference evidence="4 5" key="1">
    <citation type="journal article" date="2015" name="Nature">
        <title>rRNA introns, odd ribosomes, and small enigmatic genomes across a large radiation of phyla.</title>
        <authorList>
            <person name="Brown C.T."/>
            <person name="Hug L.A."/>
            <person name="Thomas B.C."/>
            <person name="Sharon I."/>
            <person name="Castelle C.J."/>
            <person name="Singh A."/>
            <person name="Wilkins M.J."/>
            <person name="Williams K.H."/>
            <person name="Banfield J.F."/>
        </authorList>
    </citation>
    <scope>NUCLEOTIDE SEQUENCE [LARGE SCALE GENOMIC DNA]</scope>
</reference>
<keyword evidence="1" id="KW-0732">Signal</keyword>
<dbReference type="InterPro" id="IPR007391">
    <property type="entry name" value="Vancomycin_resist_VanW"/>
</dbReference>
<evidence type="ECO:0000313" key="4">
    <source>
        <dbReference type="EMBL" id="KKU48874.1"/>
    </source>
</evidence>
<proteinExistence type="predicted"/>
<dbReference type="Pfam" id="PF04294">
    <property type="entry name" value="VanW"/>
    <property type="match status" value="1"/>
</dbReference>
<feature type="transmembrane region" description="Helical" evidence="2">
    <location>
        <begin position="21"/>
        <end position="42"/>
    </location>
</feature>
<keyword evidence="2" id="KW-0812">Transmembrane</keyword>
<sequence>MTRLKKLAKNLKPSVFISIALSRPVLVLVAVFTLIFSAYHLYYAQKVIPGVVIGNIAVGGMTYDRTVVAVSNISSKPQDLIVKHNSVHYVISPAGVGLEYDVAANIARAFEVGRTGNFLLDLKDKAAGLIGVLDVRTIYKYNDASLDTVFSKIRGETNKEGNNAAMVISGNSLTVVEAADGVKVDDDALYDKVVYAFDFLDFNPIALPVKDWKAKVKSADLTDIVTEVEKLVFSPTKLVDGEKEWRLTPQQKLSFLTFGAQDGAKKYGFNARAFDSYIDTLSKEVNTMPKGKVTQTSGDRVVGFEIIQEGKRLNGKKFILDFKKAFFDTQPSVELTMEPYGALNDATDYGIFALLGEGKSKFTGSIPARVHNLSLAAERTSGILVPPGDTYSFNDSVGEISGNTGYDSAYIISNGRTVLGEGGGVCQTSTTLFRAILNSGLPVIARYPHAYRVAYYELDQPVGLDASIFQPSLDLQFKNDTPNYVLVQASVDVADQSLSFKMYGTPDGRKVTVSQPVVTNQSPPPLPLYEDDPTLAKGVVRQVDFSAWGATATFTRTVEKDGKILYEDNFSSTYQPWRAIFKVGTKT</sequence>
<dbReference type="PANTHER" id="PTHR35788">
    <property type="entry name" value="EXPORTED PROTEIN-RELATED"/>
    <property type="match status" value="1"/>
</dbReference>
<evidence type="ECO:0000256" key="2">
    <source>
        <dbReference type="SAM" id="Phobius"/>
    </source>
</evidence>
<keyword evidence="2" id="KW-0472">Membrane</keyword>
<dbReference type="InterPro" id="IPR052913">
    <property type="entry name" value="Glycopeptide_resist_protein"/>
</dbReference>
<name>A0A0G1QVH2_UNCKA</name>
<evidence type="ECO:0000259" key="3">
    <source>
        <dbReference type="SMART" id="SM01208"/>
    </source>
</evidence>
<dbReference type="Pfam" id="PF12229">
    <property type="entry name" value="PG_binding_4"/>
    <property type="match status" value="1"/>
</dbReference>
<dbReference type="InterPro" id="IPR011098">
    <property type="entry name" value="G5_dom"/>
</dbReference>
<dbReference type="InterPro" id="IPR022029">
    <property type="entry name" value="YoaR-like_PG-bd"/>
</dbReference>